<dbReference type="Gene3D" id="3.40.50.2300">
    <property type="match status" value="1"/>
</dbReference>
<organism evidence="3 4">
    <name type="scientific">Hydrogenophaga aromaticivorans</name>
    <dbReference type="NCBI Taxonomy" id="2610898"/>
    <lineage>
        <taxon>Bacteria</taxon>
        <taxon>Pseudomonadati</taxon>
        <taxon>Pseudomonadota</taxon>
        <taxon>Betaproteobacteria</taxon>
        <taxon>Burkholderiales</taxon>
        <taxon>Comamonadaceae</taxon>
        <taxon>Hydrogenophaga</taxon>
    </lineage>
</organism>
<dbReference type="RefSeq" id="WP_177133951.1">
    <property type="nucleotide sequence ID" value="NZ_JAGPWB010000016.1"/>
</dbReference>
<feature type="domain" description="Phosphotyrosine protein phosphatase I" evidence="2">
    <location>
        <begin position="7"/>
        <end position="147"/>
    </location>
</feature>
<dbReference type="CDD" id="cd16345">
    <property type="entry name" value="LMWP_ArsC"/>
    <property type="match status" value="1"/>
</dbReference>
<dbReference type="AlphaFoldDB" id="A0A7Y8GTK8"/>
<dbReference type="GO" id="GO:0046685">
    <property type="term" value="P:response to arsenic-containing substance"/>
    <property type="evidence" value="ECO:0007669"/>
    <property type="project" value="UniProtKB-KW"/>
</dbReference>
<comment type="caution">
    <text evidence="3">The sequence shown here is derived from an EMBL/GenBank/DDBJ whole genome shotgun (WGS) entry which is preliminary data.</text>
</comment>
<dbReference type="PANTHER" id="PTHR43428:SF1">
    <property type="entry name" value="ARSENATE REDUCTASE"/>
    <property type="match status" value="1"/>
</dbReference>
<dbReference type="SUPFAM" id="SSF52788">
    <property type="entry name" value="Phosphotyrosine protein phosphatases I"/>
    <property type="match status" value="1"/>
</dbReference>
<sequence length="167" mass="18535">MSLQHPVHILFLCNHNTARSLMAEAVLNHMDGPTFRAHSAGCQPSQDGTAHPLTLEVLQAAGIRTDGLRSKSWDRFALPEAPHMDLIITLCDDAAAEVCPVWPGHPATAHWSYEDPTLLTGSHDEQLYAFKQVLHALHQRLELLMNLPLAQLDRLMLEAEARRLAQG</sequence>
<dbReference type="SMART" id="SM00226">
    <property type="entry name" value="LMWPc"/>
    <property type="match status" value="1"/>
</dbReference>
<dbReference type="InterPro" id="IPR036196">
    <property type="entry name" value="Ptyr_pPase_sf"/>
</dbReference>
<gene>
    <name evidence="3" type="ORF">F3K02_05015</name>
</gene>
<dbReference type="EMBL" id="VYGV01000006">
    <property type="protein sequence ID" value="NWF44614.1"/>
    <property type="molecule type" value="Genomic_DNA"/>
</dbReference>
<dbReference type="PANTHER" id="PTHR43428">
    <property type="entry name" value="ARSENATE REDUCTASE"/>
    <property type="match status" value="1"/>
</dbReference>
<proteinExistence type="predicted"/>
<dbReference type="InterPro" id="IPR023485">
    <property type="entry name" value="Ptyr_pPase"/>
</dbReference>
<name>A0A7Y8GTK8_9BURK</name>
<evidence type="ECO:0000313" key="3">
    <source>
        <dbReference type="EMBL" id="NWF44614.1"/>
    </source>
</evidence>
<evidence type="ECO:0000259" key="2">
    <source>
        <dbReference type="SMART" id="SM00226"/>
    </source>
</evidence>
<reference evidence="3 4" key="1">
    <citation type="submission" date="2019-09" db="EMBL/GenBank/DDBJ databases">
        <title>Hydrogenophaga aromatica sp. nov., isolated from a para-xylene-degrading enrichment culture.</title>
        <authorList>
            <person name="Tancsics A."/>
            <person name="Banerjee S."/>
        </authorList>
    </citation>
    <scope>NUCLEOTIDE SEQUENCE [LARGE SCALE GENOMIC DNA]</scope>
    <source>
        <strain evidence="3 4">D2P1</strain>
    </source>
</reference>
<keyword evidence="1" id="KW-0059">Arsenical resistance</keyword>
<dbReference type="Pfam" id="PF01451">
    <property type="entry name" value="LMWPc"/>
    <property type="match status" value="1"/>
</dbReference>
<keyword evidence="4" id="KW-1185">Reference proteome</keyword>
<evidence type="ECO:0000256" key="1">
    <source>
        <dbReference type="ARBA" id="ARBA00022849"/>
    </source>
</evidence>
<accession>A0A7Y8GTK8</accession>
<dbReference type="Proteomes" id="UP000545507">
    <property type="component" value="Unassembled WGS sequence"/>
</dbReference>
<protein>
    <submittedName>
        <fullName evidence="3">Arsenate reductase ArsC</fullName>
    </submittedName>
</protein>
<evidence type="ECO:0000313" key="4">
    <source>
        <dbReference type="Proteomes" id="UP000545507"/>
    </source>
</evidence>